<name>A0A2P2P7T3_RHIMU</name>
<proteinExistence type="predicted"/>
<dbReference type="EMBL" id="GGEC01070265">
    <property type="protein sequence ID" value="MBX50749.1"/>
    <property type="molecule type" value="Transcribed_RNA"/>
</dbReference>
<dbReference type="AlphaFoldDB" id="A0A2P2P7T3"/>
<accession>A0A2P2P7T3</accession>
<evidence type="ECO:0000313" key="1">
    <source>
        <dbReference type="EMBL" id="MBX50749.1"/>
    </source>
</evidence>
<sequence>MLVVSTCLTFIQGQLRLLLF</sequence>
<organism evidence="1">
    <name type="scientific">Rhizophora mucronata</name>
    <name type="common">Asiatic mangrove</name>
    <dbReference type="NCBI Taxonomy" id="61149"/>
    <lineage>
        <taxon>Eukaryota</taxon>
        <taxon>Viridiplantae</taxon>
        <taxon>Streptophyta</taxon>
        <taxon>Embryophyta</taxon>
        <taxon>Tracheophyta</taxon>
        <taxon>Spermatophyta</taxon>
        <taxon>Magnoliopsida</taxon>
        <taxon>eudicotyledons</taxon>
        <taxon>Gunneridae</taxon>
        <taxon>Pentapetalae</taxon>
        <taxon>rosids</taxon>
        <taxon>fabids</taxon>
        <taxon>Malpighiales</taxon>
        <taxon>Rhizophoraceae</taxon>
        <taxon>Rhizophora</taxon>
    </lineage>
</organism>
<reference evidence="1" key="1">
    <citation type="submission" date="2018-02" db="EMBL/GenBank/DDBJ databases">
        <title>Rhizophora mucronata_Transcriptome.</title>
        <authorList>
            <person name="Meera S.P."/>
            <person name="Sreeshan A."/>
            <person name="Augustine A."/>
        </authorList>
    </citation>
    <scope>NUCLEOTIDE SEQUENCE</scope>
    <source>
        <tissue evidence="1">Leaf</tissue>
    </source>
</reference>
<protein>
    <submittedName>
        <fullName evidence="1">Uncharacterized protein</fullName>
    </submittedName>
</protein>